<organism evidence="1 2">
    <name type="scientific">Stakelama tenebrarum</name>
    <dbReference type="NCBI Taxonomy" id="2711215"/>
    <lineage>
        <taxon>Bacteria</taxon>
        <taxon>Pseudomonadati</taxon>
        <taxon>Pseudomonadota</taxon>
        <taxon>Alphaproteobacteria</taxon>
        <taxon>Sphingomonadales</taxon>
        <taxon>Sphingomonadaceae</taxon>
        <taxon>Stakelama</taxon>
    </lineage>
</organism>
<protein>
    <submittedName>
        <fullName evidence="1">Uncharacterized protein</fullName>
    </submittedName>
</protein>
<gene>
    <name evidence="1" type="ORF">G5C33_10090</name>
</gene>
<dbReference type="RefSeq" id="WP_165327098.1">
    <property type="nucleotide sequence ID" value="NZ_CP049109.1"/>
</dbReference>
<dbReference type="KEGG" id="spzr:G5C33_10090"/>
<keyword evidence="2" id="KW-1185">Reference proteome</keyword>
<reference evidence="1 2" key="1">
    <citation type="submission" date="2020-02" db="EMBL/GenBank/DDBJ databases">
        <authorList>
            <person name="Zheng R.K."/>
            <person name="Sun C.M."/>
        </authorList>
    </citation>
    <scope>NUCLEOTIDE SEQUENCE [LARGE SCALE GENOMIC DNA]</scope>
    <source>
        <strain evidence="2">zrk23</strain>
    </source>
</reference>
<name>A0A6G6Y5A1_9SPHN</name>
<sequence>MIDAGALGAAIAATDGETIAVRREQLEAMQRELMLGNAARNELAALEWAGLRPGKRADRRETR</sequence>
<proteinExistence type="predicted"/>
<dbReference type="AlphaFoldDB" id="A0A6G6Y5A1"/>
<accession>A0A6G6Y5A1</accession>
<evidence type="ECO:0000313" key="2">
    <source>
        <dbReference type="Proteomes" id="UP000501568"/>
    </source>
</evidence>
<dbReference type="EMBL" id="CP049109">
    <property type="protein sequence ID" value="QIG80095.1"/>
    <property type="molecule type" value="Genomic_DNA"/>
</dbReference>
<evidence type="ECO:0000313" key="1">
    <source>
        <dbReference type="EMBL" id="QIG80095.1"/>
    </source>
</evidence>
<dbReference type="Proteomes" id="UP000501568">
    <property type="component" value="Chromosome"/>
</dbReference>